<evidence type="ECO:0000256" key="3">
    <source>
        <dbReference type="ARBA" id="ARBA00022989"/>
    </source>
</evidence>
<accession>A0A1V9X3J4</accession>
<dbReference type="GO" id="GO:0008332">
    <property type="term" value="F:low voltage-gated calcium channel activity"/>
    <property type="evidence" value="ECO:0007669"/>
    <property type="project" value="TreeGrafter"/>
</dbReference>
<dbReference type="Proteomes" id="UP000192247">
    <property type="component" value="Unassembled WGS sequence"/>
</dbReference>
<evidence type="ECO:0000256" key="1">
    <source>
        <dbReference type="ARBA" id="ARBA00004141"/>
    </source>
</evidence>
<dbReference type="STRING" id="418985.A0A1V9X3J4"/>
<dbReference type="GO" id="GO:0005248">
    <property type="term" value="F:voltage-gated sodium channel activity"/>
    <property type="evidence" value="ECO:0007669"/>
    <property type="project" value="TreeGrafter"/>
</dbReference>
<dbReference type="PANTHER" id="PTHR10037:SF293">
    <property type="entry name" value="EF-HAND DOMAIN-CONTAINING PROTEIN"/>
    <property type="match status" value="1"/>
</dbReference>
<keyword evidence="4" id="KW-0472">Membrane</keyword>
<evidence type="ECO:0000256" key="2">
    <source>
        <dbReference type="ARBA" id="ARBA00022692"/>
    </source>
</evidence>
<dbReference type="OrthoDB" id="6514428at2759"/>
<gene>
    <name evidence="7" type="ORF">BIW11_02060</name>
</gene>
<dbReference type="InParanoid" id="A0A1V9X3J4"/>
<keyword evidence="8" id="KW-1185">Reference proteome</keyword>
<dbReference type="GO" id="GO:0070509">
    <property type="term" value="P:calcium ion import"/>
    <property type="evidence" value="ECO:0007669"/>
    <property type="project" value="TreeGrafter"/>
</dbReference>
<proteinExistence type="predicted"/>
<name>A0A1V9X3J4_9ACAR</name>
<dbReference type="PANTHER" id="PTHR10037">
    <property type="entry name" value="VOLTAGE-GATED CATION CHANNEL CALCIUM AND SODIUM"/>
    <property type="match status" value="1"/>
</dbReference>
<organism evidence="7 8">
    <name type="scientific">Tropilaelaps mercedesae</name>
    <dbReference type="NCBI Taxonomy" id="418985"/>
    <lineage>
        <taxon>Eukaryota</taxon>
        <taxon>Metazoa</taxon>
        <taxon>Ecdysozoa</taxon>
        <taxon>Arthropoda</taxon>
        <taxon>Chelicerata</taxon>
        <taxon>Arachnida</taxon>
        <taxon>Acari</taxon>
        <taxon>Parasitiformes</taxon>
        <taxon>Mesostigmata</taxon>
        <taxon>Gamasina</taxon>
        <taxon>Dermanyssoidea</taxon>
        <taxon>Laelapidae</taxon>
        <taxon>Tropilaelaps</taxon>
    </lineage>
</organism>
<evidence type="ECO:0000259" key="6">
    <source>
        <dbReference type="Pfam" id="PF00520"/>
    </source>
</evidence>
<dbReference type="GO" id="GO:0001518">
    <property type="term" value="C:voltage-gated sodium channel complex"/>
    <property type="evidence" value="ECO:0007669"/>
    <property type="project" value="TreeGrafter"/>
</dbReference>
<dbReference type="InterPro" id="IPR043203">
    <property type="entry name" value="VGCC_Ca_Na"/>
</dbReference>
<feature type="compositionally biased region" description="Polar residues" evidence="5">
    <location>
        <begin position="166"/>
        <end position="176"/>
    </location>
</feature>
<keyword evidence="2" id="KW-0812">Transmembrane</keyword>
<sequence length="187" mass="20811">KLHMRCLHDVTQEPEGVENPCAEPGHSGYQCPPNYTCHDGWEGPNFGITNFDNIGLAMLTVFICVTNEGWTGSRVILSRTHNWPLLGSTPPAERLSSNGIERRPLRRRGALYPCSCVRQDRASFFLPLVDSCGLSPPGAEDWNRREQGNPLALGVLPTIRRQTSDCPLSVSYQPPASDTPLDRRRPF</sequence>
<dbReference type="GO" id="GO:0086010">
    <property type="term" value="P:membrane depolarization during action potential"/>
    <property type="evidence" value="ECO:0007669"/>
    <property type="project" value="TreeGrafter"/>
</dbReference>
<evidence type="ECO:0000313" key="7">
    <source>
        <dbReference type="EMBL" id="OQR68200.1"/>
    </source>
</evidence>
<reference evidence="7 8" key="1">
    <citation type="journal article" date="2017" name="Gigascience">
        <title>Draft genome of the honey bee ectoparasitic mite, Tropilaelaps mercedesae, is shaped by the parasitic life history.</title>
        <authorList>
            <person name="Dong X."/>
            <person name="Armstrong S.D."/>
            <person name="Xia D."/>
            <person name="Makepeace B.L."/>
            <person name="Darby A.C."/>
            <person name="Kadowaki T."/>
        </authorList>
    </citation>
    <scope>NUCLEOTIDE SEQUENCE [LARGE SCALE GENOMIC DNA]</scope>
    <source>
        <strain evidence="7">Wuxi-XJTLU</strain>
    </source>
</reference>
<evidence type="ECO:0000313" key="8">
    <source>
        <dbReference type="Proteomes" id="UP000192247"/>
    </source>
</evidence>
<dbReference type="GO" id="GO:0043005">
    <property type="term" value="C:neuron projection"/>
    <property type="evidence" value="ECO:0007669"/>
    <property type="project" value="TreeGrafter"/>
</dbReference>
<keyword evidence="3" id="KW-1133">Transmembrane helix</keyword>
<dbReference type="Pfam" id="PF00520">
    <property type="entry name" value="Ion_trans"/>
    <property type="match status" value="1"/>
</dbReference>
<protein>
    <submittedName>
        <fullName evidence="7">Voltage-dependent calcium channel type D subunit alpha-1-like</fullName>
    </submittedName>
</protein>
<evidence type="ECO:0000256" key="4">
    <source>
        <dbReference type="ARBA" id="ARBA00023136"/>
    </source>
</evidence>
<feature type="region of interest" description="Disordered" evidence="5">
    <location>
        <begin position="166"/>
        <end position="187"/>
    </location>
</feature>
<evidence type="ECO:0000256" key="5">
    <source>
        <dbReference type="SAM" id="MobiDB-lite"/>
    </source>
</evidence>
<feature type="non-terminal residue" evidence="7">
    <location>
        <position position="1"/>
    </location>
</feature>
<comment type="subcellular location">
    <subcellularLocation>
        <location evidence="1">Membrane</location>
        <topology evidence="1">Multi-pass membrane protein</topology>
    </subcellularLocation>
</comment>
<dbReference type="InterPro" id="IPR005821">
    <property type="entry name" value="Ion_trans_dom"/>
</dbReference>
<feature type="domain" description="Ion transport" evidence="6">
    <location>
        <begin position="36"/>
        <end position="71"/>
    </location>
</feature>
<comment type="caution">
    <text evidence="7">The sequence shown here is derived from an EMBL/GenBank/DDBJ whole genome shotgun (WGS) entry which is preliminary data.</text>
</comment>
<dbReference type="AlphaFoldDB" id="A0A1V9X3J4"/>
<dbReference type="EMBL" id="MNPL01025666">
    <property type="protein sequence ID" value="OQR68200.1"/>
    <property type="molecule type" value="Genomic_DNA"/>
</dbReference>